<feature type="transmembrane region" description="Helical" evidence="7">
    <location>
        <begin position="264"/>
        <end position="284"/>
    </location>
</feature>
<feature type="transmembrane region" description="Helical" evidence="7">
    <location>
        <begin position="304"/>
        <end position="326"/>
    </location>
</feature>
<feature type="compositionally biased region" description="Polar residues" evidence="6">
    <location>
        <begin position="8"/>
        <end position="17"/>
    </location>
</feature>
<feature type="transmembrane region" description="Helical" evidence="7">
    <location>
        <begin position="168"/>
        <end position="188"/>
    </location>
</feature>
<feature type="transmembrane region" description="Helical" evidence="7">
    <location>
        <begin position="111"/>
        <end position="129"/>
    </location>
</feature>
<dbReference type="Proteomes" id="UP001375812">
    <property type="component" value="Unassembled WGS sequence"/>
</dbReference>
<sequence>MSEENKDQQVQQASTVDQPDEKPTAPAQASAPARHMPVYMSAIYIAASVLMWSTRGLSMYFISANTQQIQGSLGATLTETSWLIAAYMAPYASLTILLVKIRTQFGLRRFAEIAIAVFLISSLLHLLVYDIWSAIPIRFIAGAAAAPVSTIGFLYMLEAFPPAKKMTWGLSLALTCSAAAGPLARVISPMLFEIGQWQQLYMVEIGLSLTAFAVVYVLPLTQVPRAKVLHWLDFVAYALIAIGFGLLAVILVQGKNYWWFEAPWIGVCLAISIAVLACAAAIELNREQPLMNLQWLFSPEILRFTLILFIFRIVLAEQTTGAVGLFQAFGLQDGQSRGLYLVILAASLAGGIACGMWMKLERVSFIFGLALIFIAAGAFLDSHATNLTRPHDAYLSQALIAFGGALFLPPAMLAGITKALKQGPTYMTSFIVIFLFTQNIGGLIGSAVFGTFIAIREKYHSAYLVEQLVMANPLVAQRVQALSGTYAKVLADQGLTKAEGLALLGQRVTKEATVLSYNDAFLAISVIAVLSLACLIAYRLYENIQARRHSAAATS</sequence>
<feature type="transmembrane region" description="Helical" evidence="7">
    <location>
        <begin position="428"/>
        <end position="455"/>
    </location>
</feature>
<proteinExistence type="predicted"/>
<dbReference type="PROSITE" id="PS50850">
    <property type="entry name" value="MFS"/>
    <property type="match status" value="1"/>
</dbReference>
<organism evidence="9 10">
    <name type="scientific">Ochrobactrum vermis</name>
    <dbReference type="NCBI Taxonomy" id="1827297"/>
    <lineage>
        <taxon>Bacteria</taxon>
        <taxon>Pseudomonadati</taxon>
        <taxon>Pseudomonadota</taxon>
        <taxon>Alphaproteobacteria</taxon>
        <taxon>Hyphomicrobiales</taxon>
        <taxon>Brucellaceae</taxon>
        <taxon>Brucella/Ochrobactrum group</taxon>
        <taxon>Ochrobactrum</taxon>
    </lineage>
</organism>
<feature type="transmembrane region" description="Helical" evidence="7">
    <location>
        <begin position="200"/>
        <end position="219"/>
    </location>
</feature>
<feature type="region of interest" description="Disordered" evidence="6">
    <location>
        <begin position="1"/>
        <end position="30"/>
    </location>
</feature>
<feature type="transmembrane region" description="Helical" evidence="7">
    <location>
        <begin position="231"/>
        <end position="252"/>
    </location>
</feature>
<evidence type="ECO:0000256" key="3">
    <source>
        <dbReference type="ARBA" id="ARBA00022692"/>
    </source>
</evidence>
<feature type="transmembrane region" description="Helical" evidence="7">
    <location>
        <begin position="42"/>
        <end position="62"/>
    </location>
</feature>
<dbReference type="PANTHER" id="PTHR42718:SF9">
    <property type="entry name" value="MAJOR FACILITATOR SUPERFAMILY MULTIDRUG TRANSPORTER MFSC"/>
    <property type="match status" value="1"/>
</dbReference>
<evidence type="ECO:0000256" key="6">
    <source>
        <dbReference type="SAM" id="MobiDB-lite"/>
    </source>
</evidence>
<evidence type="ECO:0000256" key="5">
    <source>
        <dbReference type="ARBA" id="ARBA00023136"/>
    </source>
</evidence>
<dbReference type="Gene3D" id="1.20.1250.20">
    <property type="entry name" value="MFS general substrate transporter like domains"/>
    <property type="match status" value="1"/>
</dbReference>
<dbReference type="SUPFAM" id="SSF103473">
    <property type="entry name" value="MFS general substrate transporter"/>
    <property type="match status" value="1"/>
</dbReference>
<feature type="transmembrane region" description="Helical" evidence="7">
    <location>
        <begin position="338"/>
        <end position="358"/>
    </location>
</feature>
<feature type="transmembrane region" description="Helical" evidence="7">
    <location>
        <begin position="394"/>
        <end position="416"/>
    </location>
</feature>
<gene>
    <name evidence="9" type="ORF">WH297_21075</name>
</gene>
<reference evidence="9 10" key="1">
    <citation type="submission" date="2023-12" db="EMBL/GenBank/DDBJ databases">
        <title>Gut-associated functions are favored during microbiome assembly across C. elegans life.</title>
        <authorList>
            <person name="Zimmermann J."/>
        </authorList>
    </citation>
    <scope>NUCLEOTIDE SEQUENCE [LARGE SCALE GENOMIC DNA]</scope>
    <source>
        <strain evidence="9 10">MYb71</strain>
    </source>
</reference>
<evidence type="ECO:0000313" key="10">
    <source>
        <dbReference type="Proteomes" id="UP001375812"/>
    </source>
</evidence>
<dbReference type="EMBL" id="JBBGZH010000002">
    <property type="protein sequence ID" value="MEJ5022212.1"/>
    <property type="molecule type" value="Genomic_DNA"/>
</dbReference>
<keyword evidence="3 7" id="KW-0812">Transmembrane</keyword>
<evidence type="ECO:0000256" key="1">
    <source>
        <dbReference type="ARBA" id="ARBA00004141"/>
    </source>
</evidence>
<accession>A0ABU8PIX7</accession>
<keyword evidence="10" id="KW-1185">Reference proteome</keyword>
<dbReference type="RefSeq" id="WP_105544569.1">
    <property type="nucleotide sequence ID" value="NZ_JBBGZH010000002.1"/>
</dbReference>
<evidence type="ECO:0000256" key="7">
    <source>
        <dbReference type="SAM" id="Phobius"/>
    </source>
</evidence>
<feature type="transmembrane region" description="Helical" evidence="7">
    <location>
        <begin position="82"/>
        <end position="99"/>
    </location>
</feature>
<dbReference type="Pfam" id="PF07690">
    <property type="entry name" value="MFS_1"/>
    <property type="match status" value="1"/>
</dbReference>
<comment type="subcellular location">
    <subcellularLocation>
        <location evidence="1">Membrane</location>
        <topology evidence="1">Multi-pass membrane protein</topology>
    </subcellularLocation>
</comment>
<dbReference type="PANTHER" id="PTHR42718">
    <property type="entry name" value="MAJOR FACILITATOR SUPERFAMILY MULTIDRUG TRANSPORTER MFSC"/>
    <property type="match status" value="1"/>
</dbReference>
<dbReference type="InterPro" id="IPR036259">
    <property type="entry name" value="MFS_trans_sf"/>
</dbReference>
<feature type="transmembrane region" description="Helical" evidence="7">
    <location>
        <begin position="520"/>
        <end position="541"/>
    </location>
</feature>
<protein>
    <submittedName>
        <fullName evidence="9">MFS transporter</fullName>
    </submittedName>
</protein>
<keyword evidence="2" id="KW-0813">Transport</keyword>
<keyword evidence="5 7" id="KW-0472">Membrane</keyword>
<evidence type="ECO:0000256" key="4">
    <source>
        <dbReference type="ARBA" id="ARBA00022989"/>
    </source>
</evidence>
<comment type="caution">
    <text evidence="9">The sequence shown here is derived from an EMBL/GenBank/DDBJ whole genome shotgun (WGS) entry which is preliminary data.</text>
</comment>
<keyword evidence="4 7" id="KW-1133">Transmembrane helix</keyword>
<name>A0ABU8PIX7_9HYPH</name>
<evidence type="ECO:0000313" key="9">
    <source>
        <dbReference type="EMBL" id="MEJ5022212.1"/>
    </source>
</evidence>
<feature type="domain" description="Major facilitator superfamily (MFS) profile" evidence="8">
    <location>
        <begin position="44"/>
        <end position="543"/>
    </location>
</feature>
<feature type="transmembrane region" description="Helical" evidence="7">
    <location>
        <begin position="135"/>
        <end position="156"/>
    </location>
</feature>
<dbReference type="InterPro" id="IPR020846">
    <property type="entry name" value="MFS_dom"/>
</dbReference>
<feature type="transmembrane region" description="Helical" evidence="7">
    <location>
        <begin position="365"/>
        <end position="382"/>
    </location>
</feature>
<dbReference type="InterPro" id="IPR011701">
    <property type="entry name" value="MFS"/>
</dbReference>
<evidence type="ECO:0000256" key="2">
    <source>
        <dbReference type="ARBA" id="ARBA00022448"/>
    </source>
</evidence>
<evidence type="ECO:0000259" key="8">
    <source>
        <dbReference type="PROSITE" id="PS50850"/>
    </source>
</evidence>